<reference evidence="1" key="1">
    <citation type="submission" date="2020-05" db="EMBL/GenBank/DDBJ databases">
        <authorList>
            <person name="Chiriac C."/>
            <person name="Salcher M."/>
            <person name="Ghai R."/>
            <person name="Kavagutti S V."/>
        </authorList>
    </citation>
    <scope>NUCLEOTIDE SEQUENCE</scope>
</reference>
<dbReference type="Gene3D" id="2.50.20.20">
    <property type="match status" value="1"/>
</dbReference>
<dbReference type="PROSITE" id="PS51257">
    <property type="entry name" value="PROKAR_LIPOPROTEIN"/>
    <property type="match status" value="1"/>
</dbReference>
<dbReference type="AlphaFoldDB" id="A0A6J6QU60"/>
<accession>A0A6J6QU60</accession>
<dbReference type="SUPFAM" id="SSF89392">
    <property type="entry name" value="Prokaryotic lipoproteins and lipoprotein localization factors"/>
    <property type="match status" value="1"/>
</dbReference>
<evidence type="ECO:0000313" key="1">
    <source>
        <dbReference type="EMBL" id="CAB4710774.1"/>
    </source>
</evidence>
<protein>
    <submittedName>
        <fullName evidence="1">Unannotated protein</fullName>
    </submittedName>
</protein>
<gene>
    <name evidence="1" type="ORF">UFOPK2399_01983</name>
</gene>
<sequence>MRSQRIRVVGVATLAVLYAALLSACGVSRVVDPVAHAATRSDESGGAKVAMTIAVSGDAGAATTVTAVGEIGNDAAHLTMDLGGAGDSLGLSKIEELVVEQDGSPVIYLALGSLAQGLGSDKKWLKVDLSQAGTFGSTFSKLMASAQQNPMDSLTALEHSADFQEIGHTTIDGDVTTHYEGTVDLAKALKDKGIDPTKLMGASHANAPAAIPYEVYVGSDGKVRRVTSSYDTPVSAGKEAHAKVTIDYTDWGIDPLIGPPPADEVFDATRLLSKSLGG</sequence>
<dbReference type="InterPro" id="IPR029046">
    <property type="entry name" value="LolA/LolB/LppX"/>
</dbReference>
<name>A0A6J6QU60_9ZZZZ</name>
<organism evidence="1">
    <name type="scientific">freshwater metagenome</name>
    <dbReference type="NCBI Taxonomy" id="449393"/>
    <lineage>
        <taxon>unclassified sequences</taxon>
        <taxon>metagenomes</taxon>
        <taxon>ecological metagenomes</taxon>
    </lineage>
</organism>
<proteinExistence type="predicted"/>
<dbReference type="EMBL" id="CAEZXP010000011">
    <property type="protein sequence ID" value="CAB4710774.1"/>
    <property type="molecule type" value="Genomic_DNA"/>
</dbReference>